<name>A0ABR4A4F4_9LECA</name>
<evidence type="ECO:0000313" key="3">
    <source>
        <dbReference type="Proteomes" id="UP001590950"/>
    </source>
</evidence>
<gene>
    <name evidence="2" type="ORF">N7G274_006257</name>
</gene>
<dbReference type="PANTHER" id="PTHR46082:SF6">
    <property type="entry name" value="AAA+ ATPASE DOMAIN-CONTAINING PROTEIN-RELATED"/>
    <property type="match status" value="1"/>
</dbReference>
<feature type="region of interest" description="Disordered" evidence="1">
    <location>
        <begin position="1139"/>
        <end position="1161"/>
    </location>
</feature>
<comment type="caution">
    <text evidence="2">The sequence shown here is derived from an EMBL/GenBank/DDBJ whole genome shotgun (WGS) entry which is preliminary data.</text>
</comment>
<sequence length="1173" mass="133002">MPLHQLKAASINRDVPDNGSGEPFVDIVAVHGLAENATETWTDPETEILWLRDLLPQALSVARVLTFGYGANHTSFYGDRSADRIQQHAQTLVADMQADRSLEGCAERPIIFICLGLGGILVKKALAYSSTRTSKYVEHLHSIFVSTYAVLFFGTPHHGVERRSWLPVDGAKSHQEQPRENSQLRSAIEKDSETLQSINDQFAPLMKQFHIFFLWEEIETDFGSWKAFIVEESSAAPIIDNTERAGVYGDHSQMVRFSSRQTSSYRTVIEALVRYCRSAPPIISRRWQQARESLARTRSNEASELAGTAFDIHNNNRPYQFERKISERPRNRHFRIPQVVSSIFTGREESSQVVEEAFWGLETGNLPHQQRRYIIHGIGGSGKTQFCCKFAQDHRERFWGVFWVDATSNETAKQSFAKIGRLGDMEATQSAGKHWLSNLEEPWLLIINNADEPSLDLPSLFPQGERGYILVTTRNPNFRVHGTVGSTEFKGLKQRDALMLLLRAADTPRPWDSSVEDMGLRITDALGCLALALIQAGALILQRMCVMGDYLDFYSQYRRKIATRRLSTASKEEEQFTVYATWEHSLDSLEIRNTQASTDAAQLLNIVAFFHFEHIRVDIFTRALANRTKATQNTARTSISARLFNQVLARIQPPPILPLFLRPEPSKSDPYRIRRALHELCSFSLISYDGKDDSFSLHPMVHSWARDRLDSGEQALWAQVALNVMAESIQLPPSDVGQPHEDYRRDILAHLDLCLQACPVQILDYEALFGGLKLPIALLLQHTWLFVFRQQAMIAAKFGYVYAERGRFHEAAVLLAKVKDALVQSRGYQNDMTMKTMLGLAGTYWGLGRLEEAVSLQKIVVDARTRTLGPEHEETLSAMDQLGRSYWLNGQYNEALELQTVTVERAKSKLGPNHEATLMAIDNLGVTYGSWQRFEESRRMHQQVLAARMKTLGPTHLDTILAVNNLAMALNDLGDLDNAKALITDVYEQRKDKLGKEHPWTLWALCNLAKINTALKLFHEAEDMLEGGIAAAKRSLGDDHLGVLMGVGELARVYTFQGRFAEAERLTNNLLPRLESSRGLDHPDTVYALFKMARLYEMQNKFDEAIDACLLAKARAQIKLTSKHPMTKDISSQLRRLRQRKEHNSDDQRVMTEKPGPVHHRRISRETARINTW</sequence>
<protein>
    <submittedName>
        <fullName evidence="2">Uncharacterized protein</fullName>
    </submittedName>
</protein>
<dbReference type="EMBL" id="JBEFKJ010000019">
    <property type="protein sequence ID" value="KAL2040799.1"/>
    <property type="molecule type" value="Genomic_DNA"/>
</dbReference>
<dbReference type="Gene3D" id="3.40.50.1820">
    <property type="entry name" value="alpha/beta hydrolase"/>
    <property type="match status" value="1"/>
</dbReference>
<dbReference type="InterPro" id="IPR019734">
    <property type="entry name" value="TPR_rpt"/>
</dbReference>
<dbReference type="InterPro" id="IPR029058">
    <property type="entry name" value="AB_hydrolase_fold"/>
</dbReference>
<feature type="compositionally biased region" description="Basic and acidic residues" evidence="1">
    <location>
        <begin position="1142"/>
        <end position="1152"/>
    </location>
</feature>
<dbReference type="Proteomes" id="UP001590950">
    <property type="component" value="Unassembled WGS sequence"/>
</dbReference>
<evidence type="ECO:0000313" key="2">
    <source>
        <dbReference type="EMBL" id="KAL2040799.1"/>
    </source>
</evidence>
<keyword evidence="3" id="KW-1185">Reference proteome</keyword>
<dbReference type="PANTHER" id="PTHR46082">
    <property type="entry name" value="ATP/GTP-BINDING PROTEIN-RELATED"/>
    <property type="match status" value="1"/>
</dbReference>
<dbReference type="Pfam" id="PF13374">
    <property type="entry name" value="TPR_10"/>
    <property type="match status" value="1"/>
</dbReference>
<proteinExistence type="predicted"/>
<dbReference type="SUPFAM" id="SSF48452">
    <property type="entry name" value="TPR-like"/>
    <property type="match status" value="2"/>
</dbReference>
<accession>A0ABR4A4F4</accession>
<dbReference type="InterPro" id="IPR053137">
    <property type="entry name" value="NLR-like"/>
</dbReference>
<dbReference type="SMART" id="SM00028">
    <property type="entry name" value="TPR"/>
    <property type="match status" value="3"/>
</dbReference>
<reference evidence="2 3" key="1">
    <citation type="submission" date="2024-09" db="EMBL/GenBank/DDBJ databases">
        <title>Rethinking Asexuality: The Enigmatic Case of Functional Sexual Genes in Lepraria (Stereocaulaceae).</title>
        <authorList>
            <person name="Doellman M."/>
            <person name="Sun Y."/>
            <person name="Barcenas-Pena A."/>
            <person name="Lumbsch H.T."/>
            <person name="Grewe F."/>
        </authorList>
    </citation>
    <scope>NUCLEOTIDE SEQUENCE [LARGE SCALE GENOMIC DNA]</scope>
    <source>
        <strain evidence="2 3">Mercado 3170</strain>
    </source>
</reference>
<dbReference type="SUPFAM" id="SSF53474">
    <property type="entry name" value="alpha/beta-Hydrolases"/>
    <property type="match status" value="1"/>
</dbReference>
<dbReference type="InterPro" id="IPR011990">
    <property type="entry name" value="TPR-like_helical_dom_sf"/>
</dbReference>
<dbReference type="Gene3D" id="1.25.40.10">
    <property type="entry name" value="Tetratricopeptide repeat domain"/>
    <property type="match status" value="2"/>
</dbReference>
<organism evidence="2 3">
    <name type="scientific">Stereocaulon virgatum</name>
    <dbReference type="NCBI Taxonomy" id="373712"/>
    <lineage>
        <taxon>Eukaryota</taxon>
        <taxon>Fungi</taxon>
        <taxon>Dikarya</taxon>
        <taxon>Ascomycota</taxon>
        <taxon>Pezizomycotina</taxon>
        <taxon>Lecanoromycetes</taxon>
        <taxon>OSLEUM clade</taxon>
        <taxon>Lecanoromycetidae</taxon>
        <taxon>Lecanorales</taxon>
        <taxon>Lecanorineae</taxon>
        <taxon>Stereocaulaceae</taxon>
        <taxon>Stereocaulon</taxon>
    </lineage>
</organism>
<evidence type="ECO:0000256" key="1">
    <source>
        <dbReference type="SAM" id="MobiDB-lite"/>
    </source>
</evidence>
<dbReference type="SUPFAM" id="SSF52540">
    <property type="entry name" value="P-loop containing nucleoside triphosphate hydrolases"/>
    <property type="match status" value="1"/>
</dbReference>
<dbReference type="Pfam" id="PF13424">
    <property type="entry name" value="TPR_12"/>
    <property type="match status" value="3"/>
</dbReference>
<dbReference type="InterPro" id="IPR027417">
    <property type="entry name" value="P-loop_NTPase"/>
</dbReference>
<dbReference type="Gene3D" id="3.40.50.300">
    <property type="entry name" value="P-loop containing nucleotide triphosphate hydrolases"/>
    <property type="match status" value="1"/>
</dbReference>